<evidence type="ECO:0000256" key="2">
    <source>
        <dbReference type="ARBA" id="ARBA00004496"/>
    </source>
</evidence>
<evidence type="ECO:0000259" key="24">
    <source>
        <dbReference type="Pfam" id="PF03061"/>
    </source>
</evidence>
<reference evidence="27" key="1">
    <citation type="submission" date="2016-10" db="EMBL/GenBank/DDBJ databases">
        <authorList>
            <person name="de Groot N.N."/>
        </authorList>
    </citation>
    <scope>NUCLEOTIDE SEQUENCE [LARGE SCALE GENOMIC DNA]</scope>
    <source>
        <strain evidence="27">DSM 44142</strain>
    </source>
</reference>
<evidence type="ECO:0000256" key="6">
    <source>
        <dbReference type="ARBA" id="ARBA00022703"/>
    </source>
</evidence>
<evidence type="ECO:0000256" key="3">
    <source>
        <dbReference type="ARBA" id="ARBA00004632"/>
    </source>
</evidence>
<dbReference type="Proteomes" id="UP000183053">
    <property type="component" value="Unassembled WGS sequence"/>
</dbReference>
<comment type="catalytic activity">
    <reaction evidence="23">
        <text>tetradecanoyl-CoA + H2O = tetradecanoate + CoA + H(+)</text>
        <dbReference type="Rhea" id="RHEA:40119"/>
        <dbReference type="ChEBI" id="CHEBI:15377"/>
        <dbReference type="ChEBI" id="CHEBI:15378"/>
        <dbReference type="ChEBI" id="CHEBI:30807"/>
        <dbReference type="ChEBI" id="CHEBI:57287"/>
        <dbReference type="ChEBI" id="CHEBI:57385"/>
    </reaction>
    <physiologicalReaction direction="left-to-right" evidence="23">
        <dbReference type="Rhea" id="RHEA:40120"/>
    </physiologicalReaction>
</comment>
<comment type="catalytic activity">
    <reaction evidence="13">
        <text>(5Z,8Z,11Z,14Z)-eicosatetraenoyl-CoA + H2O = (5Z,8Z,11Z,14Z)-eicosatetraenoate + CoA + H(+)</text>
        <dbReference type="Rhea" id="RHEA:40151"/>
        <dbReference type="ChEBI" id="CHEBI:15377"/>
        <dbReference type="ChEBI" id="CHEBI:15378"/>
        <dbReference type="ChEBI" id="CHEBI:32395"/>
        <dbReference type="ChEBI" id="CHEBI:57287"/>
        <dbReference type="ChEBI" id="CHEBI:57368"/>
    </reaction>
    <physiologicalReaction direction="left-to-right" evidence="13">
        <dbReference type="Rhea" id="RHEA:40152"/>
    </physiologicalReaction>
</comment>
<dbReference type="RefSeq" id="WP_068526273.1">
    <property type="nucleotide sequence ID" value="NZ_FNLF01000001.1"/>
</dbReference>
<sequence length="158" mass="17100">MSAPSRLPAHSPSCMGCGPENASGLQLEVYRDEDRVFADHSFTEKHSGGPGLAHGGAISAACDDIMGFTLWIAGTPAVTRTLTVKYRRPVPLHVPVRLTAWIDEDADHTLHIGASGTVEGETYFSATSEFVKVDLTHFARYADTSTVDSFFVNFLRAD</sequence>
<evidence type="ECO:0000256" key="1">
    <source>
        <dbReference type="ARBA" id="ARBA00004170"/>
    </source>
</evidence>
<evidence type="ECO:0000313" key="28">
    <source>
        <dbReference type="Proteomes" id="UP000183053"/>
    </source>
</evidence>
<dbReference type="OrthoDB" id="5505920at2"/>
<dbReference type="GO" id="GO:0016787">
    <property type="term" value="F:hydrolase activity"/>
    <property type="evidence" value="ECO:0007669"/>
    <property type="project" value="UniProtKB-KW"/>
</dbReference>
<dbReference type="InterPro" id="IPR006683">
    <property type="entry name" value="Thioestr_dom"/>
</dbReference>
<protein>
    <recommendedName>
        <fullName evidence="17">Acyl-coenzyme A thioesterase THEM4</fullName>
        <ecNumber evidence="16">3.1.2.2</ecNumber>
    </recommendedName>
    <alternativeName>
        <fullName evidence="18">Thioesterase superfamily member 4</fullName>
    </alternativeName>
</protein>
<dbReference type="CDD" id="cd03443">
    <property type="entry name" value="PaaI_thioesterase"/>
    <property type="match status" value="1"/>
</dbReference>
<dbReference type="AlphaFoldDB" id="A0A1H1AFV0"/>
<evidence type="ECO:0000256" key="5">
    <source>
        <dbReference type="ARBA" id="ARBA00022490"/>
    </source>
</evidence>
<dbReference type="GO" id="GO:0006631">
    <property type="term" value="P:fatty acid metabolic process"/>
    <property type="evidence" value="ECO:0007669"/>
    <property type="project" value="UniProtKB-KW"/>
</dbReference>
<dbReference type="SUPFAM" id="SSF54637">
    <property type="entry name" value="Thioesterase/thiol ester dehydrase-isomerase"/>
    <property type="match status" value="1"/>
</dbReference>
<evidence type="ECO:0000256" key="17">
    <source>
        <dbReference type="ARBA" id="ARBA00040123"/>
    </source>
</evidence>
<evidence type="ECO:0000256" key="7">
    <source>
        <dbReference type="ARBA" id="ARBA00022801"/>
    </source>
</evidence>
<keyword evidence="10" id="KW-0443">Lipid metabolism</keyword>
<dbReference type="PANTHER" id="PTHR12418">
    <property type="entry name" value="ACYL-COENZYME A THIOESTERASE THEM4"/>
    <property type="match status" value="1"/>
</dbReference>
<dbReference type="EMBL" id="FNLF01000002">
    <property type="protein sequence ID" value="SDQ38538.1"/>
    <property type="molecule type" value="Genomic_DNA"/>
</dbReference>
<evidence type="ECO:0000256" key="13">
    <source>
        <dbReference type="ARBA" id="ARBA00035852"/>
    </source>
</evidence>
<keyword evidence="5" id="KW-0963">Cytoplasm</keyword>
<keyword evidence="8" id="KW-0276">Fatty acid metabolism</keyword>
<evidence type="ECO:0000313" key="25">
    <source>
        <dbReference type="EMBL" id="SDQ09172.1"/>
    </source>
</evidence>
<evidence type="ECO:0000256" key="11">
    <source>
        <dbReference type="ARBA" id="ARBA00023136"/>
    </source>
</evidence>
<keyword evidence="28" id="KW-1185">Reference proteome</keyword>
<feature type="domain" description="Thioesterase" evidence="24">
    <location>
        <begin position="51"/>
        <end position="110"/>
    </location>
</feature>
<keyword evidence="6" id="KW-0053">Apoptosis</keyword>
<evidence type="ECO:0000256" key="16">
    <source>
        <dbReference type="ARBA" id="ARBA00038848"/>
    </source>
</evidence>
<comment type="catalytic activity">
    <reaction evidence="22">
        <text>dodecanoyl-CoA + H2O = dodecanoate + CoA + H(+)</text>
        <dbReference type="Rhea" id="RHEA:30135"/>
        <dbReference type="ChEBI" id="CHEBI:15377"/>
        <dbReference type="ChEBI" id="CHEBI:15378"/>
        <dbReference type="ChEBI" id="CHEBI:18262"/>
        <dbReference type="ChEBI" id="CHEBI:57287"/>
        <dbReference type="ChEBI" id="CHEBI:57375"/>
    </reaction>
    <physiologicalReaction direction="left-to-right" evidence="22">
        <dbReference type="Rhea" id="RHEA:30136"/>
    </physiologicalReaction>
</comment>
<keyword evidence="11" id="KW-0472">Membrane</keyword>
<evidence type="ECO:0000256" key="9">
    <source>
        <dbReference type="ARBA" id="ARBA00022946"/>
    </source>
</evidence>
<evidence type="ECO:0000256" key="20">
    <source>
        <dbReference type="ARBA" id="ARBA00047734"/>
    </source>
</evidence>
<comment type="catalytic activity">
    <reaction evidence="19">
        <text>octanoyl-CoA + H2O = octanoate + CoA + H(+)</text>
        <dbReference type="Rhea" id="RHEA:30143"/>
        <dbReference type="ChEBI" id="CHEBI:15377"/>
        <dbReference type="ChEBI" id="CHEBI:15378"/>
        <dbReference type="ChEBI" id="CHEBI:25646"/>
        <dbReference type="ChEBI" id="CHEBI:57287"/>
        <dbReference type="ChEBI" id="CHEBI:57386"/>
    </reaction>
    <physiologicalReaction direction="left-to-right" evidence="19">
        <dbReference type="Rhea" id="RHEA:30144"/>
    </physiologicalReaction>
</comment>
<dbReference type="InterPro" id="IPR029069">
    <property type="entry name" value="HotDog_dom_sf"/>
</dbReference>
<dbReference type="STRING" id="47312.SAMN04489765_0054"/>
<dbReference type="GeneID" id="300996124"/>
<accession>A0A1H1AFV0</accession>
<evidence type="ECO:0000256" key="21">
    <source>
        <dbReference type="ARBA" id="ARBA00047969"/>
    </source>
</evidence>
<evidence type="ECO:0000256" key="19">
    <source>
        <dbReference type="ARBA" id="ARBA00047588"/>
    </source>
</evidence>
<dbReference type="GO" id="GO:0016020">
    <property type="term" value="C:membrane"/>
    <property type="evidence" value="ECO:0007669"/>
    <property type="project" value="UniProtKB-SubCell"/>
</dbReference>
<evidence type="ECO:0000256" key="12">
    <source>
        <dbReference type="ARBA" id="ARBA00023273"/>
    </source>
</evidence>
<evidence type="ECO:0000256" key="14">
    <source>
        <dbReference type="ARBA" id="ARBA00037002"/>
    </source>
</evidence>
<organism evidence="27 28">
    <name type="scientific">Tsukamurella pulmonis</name>
    <dbReference type="NCBI Taxonomy" id="47312"/>
    <lineage>
        <taxon>Bacteria</taxon>
        <taxon>Bacillati</taxon>
        <taxon>Actinomycetota</taxon>
        <taxon>Actinomycetes</taxon>
        <taxon>Mycobacteriales</taxon>
        <taxon>Tsukamurellaceae</taxon>
        <taxon>Tsukamurella</taxon>
    </lineage>
</organism>
<comment type="catalytic activity">
    <reaction evidence="14">
        <text>(9Z)-octadecenoyl-CoA + H2O = (9Z)-octadecenoate + CoA + H(+)</text>
        <dbReference type="Rhea" id="RHEA:40139"/>
        <dbReference type="ChEBI" id="CHEBI:15377"/>
        <dbReference type="ChEBI" id="CHEBI:15378"/>
        <dbReference type="ChEBI" id="CHEBI:30823"/>
        <dbReference type="ChEBI" id="CHEBI:57287"/>
        <dbReference type="ChEBI" id="CHEBI:57387"/>
    </reaction>
    <physiologicalReaction direction="left-to-right" evidence="14">
        <dbReference type="Rhea" id="RHEA:40140"/>
    </physiologicalReaction>
</comment>
<evidence type="ECO:0000256" key="15">
    <source>
        <dbReference type="ARBA" id="ARBA00038456"/>
    </source>
</evidence>
<keyword evidence="7" id="KW-0378">Hydrolase</keyword>
<comment type="catalytic activity">
    <reaction evidence="21">
        <text>decanoyl-CoA + H2O = decanoate + CoA + H(+)</text>
        <dbReference type="Rhea" id="RHEA:40059"/>
        <dbReference type="ChEBI" id="CHEBI:15377"/>
        <dbReference type="ChEBI" id="CHEBI:15378"/>
        <dbReference type="ChEBI" id="CHEBI:27689"/>
        <dbReference type="ChEBI" id="CHEBI:57287"/>
        <dbReference type="ChEBI" id="CHEBI:61430"/>
    </reaction>
    <physiologicalReaction direction="left-to-right" evidence="21">
        <dbReference type="Rhea" id="RHEA:40060"/>
    </physiologicalReaction>
</comment>
<dbReference type="GO" id="GO:0005737">
    <property type="term" value="C:cytoplasm"/>
    <property type="evidence" value="ECO:0007669"/>
    <property type="project" value="UniProtKB-SubCell"/>
</dbReference>
<proteinExistence type="inferred from homology"/>
<dbReference type="InterPro" id="IPR052365">
    <property type="entry name" value="THEM4/THEM5_acyl-CoA_thioest"/>
</dbReference>
<evidence type="ECO:0000256" key="18">
    <source>
        <dbReference type="ARBA" id="ARBA00043210"/>
    </source>
</evidence>
<comment type="catalytic activity">
    <reaction evidence="20">
        <text>hexadecanoyl-CoA + H2O = hexadecanoate + CoA + H(+)</text>
        <dbReference type="Rhea" id="RHEA:16645"/>
        <dbReference type="ChEBI" id="CHEBI:7896"/>
        <dbReference type="ChEBI" id="CHEBI:15377"/>
        <dbReference type="ChEBI" id="CHEBI:15378"/>
        <dbReference type="ChEBI" id="CHEBI:57287"/>
        <dbReference type="ChEBI" id="CHEBI:57379"/>
        <dbReference type="EC" id="3.1.2.2"/>
    </reaction>
    <physiologicalReaction direction="left-to-right" evidence="20">
        <dbReference type="Rhea" id="RHEA:16646"/>
    </physiologicalReaction>
</comment>
<comment type="subcellular location">
    <subcellularLocation>
        <location evidence="3">Cell projection</location>
        <location evidence="3">Ruffle membrane</location>
    </subcellularLocation>
    <subcellularLocation>
        <location evidence="2">Cytoplasm</location>
    </subcellularLocation>
    <subcellularLocation>
        <location evidence="1">Membrane</location>
        <topology evidence="1">Peripheral membrane protein</topology>
    </subcellularLocation>
</comment>
<dbReference type="EMBL" id="FNLF01000002">
    <property type="protein sequence ID" value="SDQ35055.1"/>
    <property type="molecule type" value="Genomic_DNA"/>
</dbReference>
<evidence type="ECO:0000313" key="26">
    <source>
        <dbReference type="EMBL" id="SDQ35055.1"/>
    </source>
</evidence>
<keyword evidence="9" id="KW-0809">Transit peptide</keyword>
<dbReference type="EMBL" id="FNLF01000001">
    <property type="protein sequence ID" value="SDQ09172.1"/>
    <property type="molecule type" value="Genomic_DNA"/>
</dbReference>
<dbReference type="PANTHER" id="PTHR12418:SF19">
    <property type="entry name" value="ACYL-COENZYME A THIOESTERASE THEM4"/>
    <property type="match status" value="1"/>
</dbReference>
<evidence type="ECO:0000313" key="27">
    <source>
        <dbReference type="EMBL" id="SDQ38538.1"/>
    </source>
</evidence>
<keyword evidence="4" id="KW-1003">Cell membrane</keyword>
<name>A0A1H1AFV0_9ACTN</name>
<evidence type="ECO:0000256" key="23">
    <source>
        <dbReference type="ARBA" id="ARBA00048180"/>
    </source>
</evidence>
<gene>
    <name evidence="25" type="ORF">SAMN04489765_0054</name>
    <name evidence="26" type="ORF">SAMN04489765_0064</name>
    <name evidence="27" type="ORF">SAMN04489765_0203</name>
</gene>
<evidence type="ECO:0000256" key="10">
    <source>
        <dbReference type="ARBA" id="ARBA00023098"/>
    </source>
</evidence>
<comment type="similarity">
    <text evidence="15">Belongs to the THEM4/THEM5 thioesterase family.</text>
</comment>
<evidence type="ECO:0000256" key="4">
    <source>
        <dbReference type="ARBA" id="ARBA00022475"/>
    </source>
</evidence>
<dbReference type="Pfam" id="PF03061">
    <property type="entry name" value="4HBT"/>
    <property type="match status" value="1"/>
</dbReference>
<dbReference type="EC" id="3.1.2.2" evidence="16"/>
<keyword evidence="12" id="KW-0966">Cell projection</keyword>
<evidence type="ECO:0000256" key="22">
    <source>
        <dbReference type="ARBA" id="ARBA00048074"/>
    </source>
</evidence>
<dbReference type="Gene3D" id="3.10.129.10">
    <property type="entry name" value="Hotdog Thioesterase"/>
    <property type="match status" value="1"/>
</dbReference>
<evidence type="ECO:0000256" key="8">
    <source>
        <dbReference type="ARBA" id="ARBA00022832"/>
    </source>
</evidence>
<reference evidence="28" key="2">
    <citation type="submission" date="2016-10" db="EMBL/GenBank/DDBJ databases">
        <authorList>
            <person name="Varghese N."/>
            <person name="Submissions S."/>
        </authorList>
    </citation>
    <scope>NUCLEOTIDE SEQUENCE [LARGE SCALE GENOMIC DNA]</scope>
    <source>
        <strain evidence="28">DSM 44142</strain>
    </source>
</reference>